<dbReference type="VEuPathDB" id="FungiDB:AB675_2679"/>
<name>A0A0N1HAG5_9EURO</name>
<evidence type="ECO:0000313" key="9">
    <source>
        <dbReference type="Proteomes" id="UP000038010"/>
    </source>
</evidence>
<comment type="caution">
    <text evidence="8">The sequence shown here is derived from an EMBL/GenBank/DDBJ whole genome shotgun (WGS) entry which is preliminary data.</text>
</comment>
<evidence type="ECO:0000256" key="3">
    <source>
        <dbReference type="ARBA" id="ARBA00022833"/>
    </source>
</evidence>
<protein>
    <recommendedName>
        <fullName evidence="7">GRF-type domain-containing protein</fullName>
    </recommendedName>
</protein>
<feature type="compositionally biased region" description="Low complexity" evidence="6">
    <location>
        <begin position="109"/>
        <end position="118"/>
    </location>
</feature>
<evidence type="ECO:0000256" key="6">
    <source>
        <dbReference type="SAM" id="MobiDB-lite"/>
    </source>
</evidence>
<gene>
    <name evidence="8" type="ORF">AB675_2679</name>
</gene>
<dbReference type="EMBL" id="LFJN01000002">
    <property type="protein sequence ID" value="KPI44964.1"/>
    <property type="molecule type" value="Genomic_DNA"/>
</dbReference>
<feature type="region of interest" description="Disordered" evidence="6">
    <location>
        <begin position="75"/>
        <end position="245"/>
    </location>
</feature>
<feature type="coiled-coil region" evidence="5">
    <location>
        <begin position="276"/>
        <end position="303"/>
    </location>
</feature>
<keyword evidence="2 4" id="KW-0863">Zinc-finger</keyword>
<dbReference type="OrthoDB" id="430051at2759"/>
<evidence type="ECO:0000256" key="5">
    <source>
        <dbReference type="SAM" id="Coils"/>
    </source>
</evidence>
<reference evidence="8 9" key="1">
    <citation type="submission" date="2015-06" db="EMBL/GenBank/DDBJ databases">
        <title>Draft genome of the ant-associated black yeast Phialophora attae CBS 131958.</title>
        <authorList>
            <person name="Moreno L.F."/>
            <person name="Stielow B.J."/>
            <person name="de Hoog S."/>
            <person name="Vicente V.A."/>
            <person name="Weiss V.A."/>
            <person name="de Vries M."/>
            <person name="Cruz L.M."/>
            <person name="Souza E.M."/>
        </authorList>
    </citation>
    <scope>NUCLEOTIDE SEQUENCE [LARGE SCALE GENOMIC DNA]</scope>
    <source>
        <strain evidence="8 9">CBS 131958</strain>
    </source>
</reference>
<feature type="region of interest" description="Disordered" evidence="6">
    <location>
        <begin position="306"/>
        <end position="376"/>
    </location>
</feature>
<feature type="compositionally biased region" description="Gly residues" evidence="6">
    <location>
        <begin position="333"/>
        <end position="360"/>
    </location>
</feature>
<dbReference type="GeneID" id="28734550"/>
<dbReference type="AlphaFoldDB" id="A0A0N1HAG5"/>
<evidence type="ECO:0000313" key="8">
    <source>
        <dbReference type="EMBL" id="KPI44964.1"/>
    </source>
</evidence>
<keyword evidence="3" id="KW-0862">Zinc</keyword>
<dbReference type="Proteomes" id="UP000038010">
    <property type="component" value="Unassembled WGS sequence"/>
</dbReference>
<dbReference type="InterPro" id="IPR010666">
    <property type="entry name" value="Znf_GRF"/>
</dbReference>
<feature type="compositionally biased region" description="Acidic residues" evidence="6">
    <location>
        <begin position="134"/>
        <end position="152"/>
    </location>
</feature>
<feature type="domain" description="GRF-type" evidence="7">
    <location>
        <begin position="25"/>
        <end position="69"/>
    </location>
</feature>
<keyword evidence="5" id="KW-0175">Coiled coil</keyword>
<sequence length="376" mass="40370">MASRYVTKNGHTMRRGLFSNSVWHCDCDPRMPADKFQTKNGGKNHGRWFYTCQKPQPKRCKFFLWEDEAKVREEGAVLSNSRTEPADIRPPKNIGTPAKQTKLPAHQIPTPSTKTKSPPRLEAIEPPSSSPGNDFDDWSVDDEDLAEALDEFETPHKAARTSYDDSPSKKRTISENSHASSVTLPVQDEDPSEVYSTPATSKKAPPSLNDIPSSTTSKILGPPSTPITAATAAADPGPLPNQPTPSLTTEITALLNTHELRASGTAKGRDIARAALQTKDLKIAELEARIKALEMEKETMRSVVGCLKSDIANSPKRPRRPREGGGEDDGNDRGGVTGTAGGGGYGGGNRGGGSKRGGGHWLNKKSGVSRGGKSIV</sequence>
<evidence type="ECO:0000259" key="7">
    <source>
        <dbReference type="PROSITE" id="PS51999"/>
    </source>
</evidence>
<dbReference type="GO" id="GO:0008270">
    <property type="term" value="F:zinc ion binding"/>
    <property type="evidence" value="ECO:0007669"/>
    <property type="project" value="UniProtKB-KW"/>
</dbReference>
<feature type="compositionally biased region" description="Polar residues" evidence="6">
    <location>
        <begin position="174"/>
        <end position="184"/>
    </location>
</feature>
<dbReference type="RefSeq" id="XP_018004927.1">
    <property type="nucleotide sequence ID" value="XM_018142670.1"/>
</dbReference>
<evidence type="ECO:0000256" key="4">
    <source>
        <dbReference type="PROSITE-ProRule" id="PRU01343"/>
    </source>
</evidence>
<keyword evidence="1" id="KW-0479">Metal-binding</keyword>
<evidence type="ECO:0000256" key="2">
    <source>
        <dbReference type="ARBA" id="ARBA00022771"/>
    </source>
</evidence>
<evidence type="ECO:0000256" key="1">
    <source>
        <dbReference type="ARBA" id="ARBA00022723"/>
    </source>
</evidence>
<keyword evidence="9" id="KW-1185">Reference proteome</keyword>
<accession>A0A0N1HAG5</accession>
<organism evidence="8 9">
    <name type="scientific">Cyphellophora attinorum</name>
    <dbReference type="NCBI Taxonomy" id="1664694"/>
    <lineage>
        <taxon>Eukaryota</taxon>
        <taxon>Fungi</taxon>
        <taxon>Dikarya</taxon>
        <taxon>Ascomycota</taxon>
        <taxon>Pezizomycotina</taxon>
        <taxon>Eurotiomycetes</taxon>
        <taxon>Chaetothyriomycetidae</taxon>
        <taxon>Chaetothyriales</taxon>
        <taxon>Cyphellophoraceae</taxon>
        <taxon>Cyphellophora</taxon>
    </lineage>
</organism>
<proteinExistence type="predicted"/>
<dbReference type="STRING" id="1664694.A0A0N1HAG5"/>
<dbReference type="Pfam" id="PF06839">
    <property type="entry name" value="Zn_ribbon_GRF"/>
    <property type="match status" value="1"/>
</dbReference>
<dbReference type="PROSITE" id="PS51999">
    <property type="entry name" value="ZF_GRF"/>
    <property type="match status" value="1"/>
</dbReference>
<feature type="compositionally biased region" description="Low complexity" evidence="6">
    <location>
        <begin position="226"/>
        <end position="236"/>
    </location>
</feature>